<comment type="caution">
    <text evidence="1">The sequence shown here is derived from an EMBL/GenBank/DDBJ whole genome shotgun (WGS) entry which is preliminary data.</text>
</comment>
<sequence>MMNRYIAYVFSVFFITGCGEKEQVIQIQHGETGSVLEEFPAETNDEVALSWVHSVEQTPWTDVFTITENCRLLLTETRFQSFGAGVEHQYEDISHEDGTYTARGLNECHDSVNWIHSHDAEHTVTINRVEEVDTASLPHHEPLRITIEER</sequence>
<dbReference type="PROSITE" id="PS51257">
    <property type="entry name" value="PROKAR_LIPOPROTEIN"/>
    <property type="match status" value="1"/>
</dbReference>
<accession>A0A2T4U423</accession>
<keyword evidence="2" id="KW-1185">Reference proteome</keyword>
<gene>
    <name evidence="1" type="ORF">C6Y45_12725</name>
</gene>
<evidence type="ECO:0000313" key="2">
    <source>
        <dbReference type="Proteomes" id="UP000240509"/>
    </source>
</evidence>
<proteinExistence type="predicted"/>
<dbReference type="OrthoDB" id="4411648at2"/>
<dbReference type="EMBL" id="PZJJ01000023">
    <property type="protein sequence ID" value="PTL38151.1"/>
    <property type="molecule type" value="Genomic_DNA"/>
</dbReference>
<dbReference type="AlphaFoldDB" id="A0A2T4U423"/>
<dbReference type="Pfam" id="PF08905">
    <property type="entry name" value="DUF1850"/>
    <property type="match status" value="1"/>
</dbReference>
<evidence type="ECO:0000313" key="1">
    <source>
        <dbReference type="EMBL" id="PTL38151.1"/>
    </source>
</evidence>
<dbReference type="Proteomes" id="UP000240509">
    <property type="component" value="Unassembled WGS sequence"/>
</dbReference>
<dbReference type="InterPro" id="IPR015001">
    <property type="entry name" value="DUF1850"/>
</dbReference>
<name>A0A2T4U423_9BACI</name>
<reference evidence="1 2" key="1">
    <citation type="submission" date="2018-03" db="EMBL/GenBank/DDBJ databases">
        <title>Alkalicoccus saliphilus sp. nov., isolated from a mineral pool.</title>
        <authorList>
            <person name="Zhao B."/>
        </authorList>
    </citation>
    <scope>NUCLEOTIDE SEQUENCE [LARGE SCALE GENOMIC DNA]</scope>
    <source>
        <strain evidence="1 2">6AG</strain>
    </source>
</reference>
<protein>
    <recommendedName>
        <fullName evidence="3">DUF1850 domain-containing protein</fullName>
    </recommendedName>
</protein>
<dbReference type="RefSeq" id="WP_107585610.1">
    <property type="nucleotide sequence ID" value="NZ_PZJJ01000023.1"/>
</dbReference>
<evidence type="ECO:0008006" key="3">
    <source>
        <dbReference type="Google" id="ProtNLM"/>
    </source>
</evidence>
<organism evidence="1 2">
    <name type="scientific">Alkalicoccus saliphilus</name>
    <dbReference type="NCBI Taxonomy" id="200989"/>
    <lineage>
        <taxon>Bacteria</taxon>
        <taxon>Bacillati</taxon>
        <taxon>Bacillota</taxon>
        <taxon>Bacilli</taxon>
        <taxon>Bacillales</taxon>
        <taxon>Bacillaceae</taxon>
        <taxon>Alkalicoccus</taxon>
    </lineage>
</organism>